<keyword evidence="4" id="KW-0409">Iron storage</keyword>
<evidence type="ECO:0000256" key="12">
    <source>
        <dbReference type="ARBA" id="ARBA00047990"/>
    </source>
</evidence>
<proteinExistence type="inferred from homology"/>
<evidence type="ECO:0000256" key="11">
    <source>
        <dbReference type="ARBA" id="ARBA00023128"/>
    </source>
</evidence>
<evidence type="ECO:0000313" key="14">
    <source>
        <dbReference type="Proteomes" id="UP000510647"/>
    </source>
</evidence>
<dbReference type="Gene3D" id="3.30.920.10">
    <property type="entry name" value="Frataxin/CyaY"/>
    <property type="match status" value="1"/>
</dbReference>
<keyword evidence="14" id="KW-1185">Reference proteome</keyword>
<evidence type="ECO:0000256" key="5">
    <source>
        <dbReference type="ARBA" id="ARBA00022448"/>
    </source>
</evidence>
<dbReference type="OrthoDB" id="1897642at2759"/>
<dbReference type="AlphaFoldDB" id="A0A7H9HKV0"/>
<comment type="similarity">
    <text evidence="2">Belongs to the frataxin family.</text>
</comment>
<dbReference type="EC" id="1.16.3.1" evidence="3"/>
<dbReference type="InterPro" id="IPR017789">
    <property type="entry name" value="Frataxin"/>
</dbReference>
<dbReference type="NCBIfam" id="TIGR03422">
    <property type="entry name" value="mito_frataxin"/>
    <property type="match status" value="1"/>
</dbReference>
<keyword evidence="6" id="KW-0410">Iron transport</keyword>
<evidence type="ECO:0000256" key="1">
    <source>
        <dbReference type="ARBA" id="ARBA00004173"/>
    </source>
</evidence>
<dbReference type="PROSITE" id="PS01344">
    <property type="entry name" value="FRATAXIN_1"/>
    <property type="match status" value="1"/>
</dbReference>
<dbReference type="EMBL" id="CP059267">
    <property type="protein sequence ID" value="QLQ77986.1"/>
    <property type="molecule type" value="Genomic_DNA"/>
</dbReference>
<dbReference type="GO" id="GO:0004322">
    <property type="term" value="F:ferroxidase activity"/>
    <property type="evidence" value="ECO:0007669"/>
    <property type="project" value="UniProtKB-EC"/>
</dbReference>
<evidence type="ECO:0000256" key="4">
    <source>
        <dbReference type="ARBA" id="ARBA00022434"/>
    </source>
</evidence>
<evidence type="ECO:0000256" key="6">
    <source>
        <dbReference type="ARBA" id="ARBA00022496"/>
    </source>
</evidence>
<dbReference type="InterPro" id="IPR036524">
    <property type="entry name" value="Frataxin/CyaY_sf"/>
</dbReference>
<evidence type="ECO:0000256" key="8">
    <source>
        <dbReference type="ARBA" id="ARBA00023002"/>
    </source>
</evidence>
<dbReference type="SMART" id="SM01219">
    <property type="entry name" value="Frataxin_Cyay"/>
    <property type="match status" value="1"/>
</dbReference>
<keyword evidence="9" id="KW-0408">Iron</keyword>
<protein>
    <recommendedName>
        <fullName evidence="3">ferroxidase</fullName>
        <ecNumber evidence="3">1.16.3.1</ecNumber>
    </recommendedName>
</protein>
<dbReference type="GO" id="GO:0008199">
    <property type="term" value="F:ferric iron binding"/>
    <property type="evidence" value="ECO:0007669"/>
    <property type="project" value="InterPro"/>
</dbReference>
<keyword evidence="11" id="KW-0496">Mitochondrion</keyword>
<sequence length="172" mass="19565">MLRRSIPRLFKRRFSAIARPTSVSVTRHFTNPVQRSSLVSLRVYSVASTDGHDIPSEVLNLSVQEYQKEADRCLETLLDDLETLSDEYPERIPDVELTQGVMTLQVANVGTYVINKQPPNKQIWLSSPISGPNRFDLYKGDWVSLRDGSRLLSILSSELDDAIPEQDIQLRH</sequence>
<reference evidence="13 14" key="1">
    <citation type="submission" date="2020-06" db="EMBL/GenBank/DDBJ databases">
        <title>The yeast mating-type switching endonuclease HO is a domesticated member of an unorthodox homing genetic element family.</title>
        <authorList>
            <person name="Coughlan A.Y."/>
            <person name="Lombardi L."/>
            <person name="Braun-Galleani S."/>
            <person name="Martos A.R."/>
            <person name="Galeote V."/>
            <person name="Bigey F."/>
            <person name="Dequin S."/>
            <person name="Byrne K.P."/>
            <person name="Wolfe K.H."/>
        </authorList>
    </citation>
    <scope>NUCLEOTIDE SEQUENCE [LARGE SCALE GENOMIC DNA]</scope>
    <source>
        <strain evidence="13 14">CBS2947</strain>
    </source>
</reference>
<evidence type="ECO:0000256" key="3">
    <source>
        <dbReference type="ARBA" id="ARBA00013107"/>
    </source>
</evidence>
<dbReference type="Proteomes" id="UP000510647">
    <property type="component" value="Chromosome 1"/>
</dbReference>
<dbReference type="GO" id="GO:0008198">
    <property type="term" value="F:ferrous iron binding"/>
    <property type="evidence" value="ECO:0007669"/>
    <property type="project" value="TreeGrafter"/>
</dbReference>
<dbReference type="InterPro" id="IPR002908">
    <property type="entry name" value="Frataxin/CyaY"/>
</dbReference>
<name>A0A7H9HKV0_9SACH</name>
<keyword evidence="5" id="KW-0813">Transport</keyword>
<dbReference type="PANTHER" id="PTHR16821">
    <property type="entry name" value="FRATAXIN"/>
    <property type="match status" value="1"/>
</dbReference>
<dbReference type="GO" id="GO:0016226">
    <property type="term" value="P:iron-sulfur cluster assembly"/>
    <property type="evidence" value="ECO:0007669"/>
    <property type="project" value="InterPro"/>
</dbReference>
<keyword evidence="8" id="KW-0560">Oxidoreductase</keyword>
<comment type="catalytic activity">
    <reaction evidence="12">
        <text>4 Fe(2+) + O2 + 4 H(+) = 4 Fe(3+) + 2 H2O</text>
        <dbReference type="Rhea" id="RHEA:11148"/>
        <dbReference type="ChEBI" id="CHEBI:15377"/>
        <dbReference type="ChEBI" id="CHEBI:15378"/>
        <dbReference type="ChEBI" id="CHEBI:15379"/>
        <dbReference type="ChEBI" id="CHEBI:29033"/>
        <dbReference type="ChEBI" id="CHEBI:29034"/>
        <dbReference type="EC" id="1.16.3.1"/>
    </reaction>
</comment>
<dbReference type="GO" id="GO:0006879">
    <property type="term" value="P:intracellular iron ion homeostasis"/>
    <property type="evidence" value="ECO:0007669"/>
    <property type="project" value="UniProtKB-KW"/>
</dbReference>
<dbReference type="GO" id="GO:0005739">
    <property type="term" value="C:mitochondrion"/>
    <property type="evidence" value="ECO:0007669"/>
    <property type="project" value="UniProtKB-SubCell"/>
</dbReference>
<accession>A0A7H9HKV0</accession>
<dbReference type="PRINTS" id="PR00904">
    <property type="entry name" value="FRATAXIN"/>
</dbReference>
<gene>
    <name evidence="13" type="ORF">HG537_0A02330</name>
</gene>
<dbReference type="InterPro" id="IPR020895">
    <property type="entry name" value="Frataxin_CS"/>
</dbReference>
<dbReference type="GO" id="GO:0051537">
    <property type="term" value="F:2 iron, 2 sulfur cluster binding"/>
    <property type="evidence" value="ECO:0007669"/>
    <property type="project" value="TreeGrafter"/>
</dbReference>
<dbReference type="Pfam" id="PF01491">
    <property type="entry name" value="Frataxin_Cyay"/>
    <property type="match status" value="1"/>
</dbReference>
<evidence type="ECO:0000256" key="9">
    <source>
        <dbReference type="ARBA" id="ARBA00023004"/>
    </source>
</evidence>
<comment type="subcellular location">
    <subcellularLocation>
        <location evidence="1">Mitochondrion</location>
    </subcellularLocation>
</comment>
<dbReference type="PROSITE" id="PS50810">
    <property type="entry name" value="FRATAXIN_2"/>
    <property type="match status" value="1"/>
</dbReference>
<keyword evidence="7" id="KW-0809">Transit peptide</keyword>
<organism evidence="13 14">
    <name type="scientific">Torulaspora globosa</name>
    <dbReference type="NCBI Taxonomy" id="48254"/>
    <lineage>
        <taxon>Eukaryota</taxon>
        <taxon>Fungi</taxon>
        <taxon>Dikarya</taxon>
        <taxon>Ascomycota</taxon>
        <taxon>Saccharomycotina</taxon>
        <taxon>Saccharomycetes</taxon>
        <taxon>Saccharomycetales</taxon>
        <taxon>Saccharomycetaceae</taxon>
        <taxon>Torulaspora</taxon>
    </lineage>
</organism>
<evidence type="ECO:0000256" key="2">
    <source>
        <dbReference type="ARBA" id="ARBA00008183"/>
    </source>
</evidence>
<dbReference type="GO" id="GO:0034986">
    <property type="term" value="F:iron chaperone activity"/>
    <property type="evidence" value="ECO:0007669"/>
    <property type="project" value="TreeGrafter"/>
</dbReference>
<dbReference type="NCBIfam" id="TIGR03421">
    <property type="entry name" value="FeS_CyaY"/>
    <property type="match status" value="1"/>
</dbReference>
<evidence type="ECO:0000313" key="13">
    <source>
        <dbReference type="EMBL" id="QLQ77986.1"/>
    </source>
</evidence>
<evidence type="ECO:0000256" key="7">
    <source>
        <dbReference type="ARBA" id="ARBA00022946"/>
    </source>
</evidence>
<evidence type="ECO:0000256" key="10">
    <source>
        <dbReference type="ARBA" id="ARBA00023065"/>
    </source>
</evidence>
<dbReference type="GO" id="GO:0006826">
    <property type="term" value="P:iron ion transport"/>
    <property type="evidence" value="ECO:0007669"/>
    <property type="project" value="UniProtKB-KW"/>
</dbReference>
<dbReference type="PANTHER" id="PTHR16821:SF2">
    <property type="entry name" value="FRATAXIN, MITOCHONDRIAL"/>
    <property type="match status" value="1"/>
</dbReference>
<dbReference type="SUPFAM" id="SSF55387">
    <property type="entry name" value="Frataxin/Nqo15-like"/>
    <property type="match status" value="1"/>
</dbReference>
<keyword evidence="10" id="KW-0406">Ion transport</keyword>